<evidence type="ECO:0000256" key="5">
    <source>
        <dbReference type="ARBA" id="ARBA00022741"/>
    </source>
</evidence>
<gene>
    <name evidence="11" type="ORF">C5167_005988</name>
</gene>
<keyword evidence="6" id="KW-0067">ATP-binding</keyword>
<keyword evidence="5" id="KW-0547">Nucleotide-binding</keyword>
<dbReference type="Pfam" id="PF00005">
    <property type="entry name" value="ABC_tran"/>
    <property type="match status" value="1"/>
</dbReference>
<dbReference type="InterPro" id="IPR027417">
    <property type="entry name" value="P-loop_NTPase"/>
</dbReference>
<feature type="transmembrane region" description="Helical" evidence="9">
    <location>
        <begin position="337"/>
        <end position="361"/>
    </location>
</feature>
<evidence type="ECO:0000259" key="10">
    <source>
        <dbReference type="PROSITE" id="PS50893"/>
    </source>
</evidence>
<accession>A0A4Y7JC53</accession>
<dbReference type="CDD" id="cd03263">
    <property type="entry name" value="ABC_subfamily_A"/>
    <property type="match status" value="1"/>
</dbReference>
<dbReference type="GO" id="GO:0005319">
    <property type="term" value="F:lipid transporter activity"/>
    <property type="evidence" value="ECO:0007669"/>
    <property type="project" value="TreeGrafter"/>
</dbReference>
<reference evidence="11 12" key="1">
    <citation type="journal article" date="2018" name="Science">
        <title>The opium poppy genome and morphinan production.</title>
        <authorList>
            <person name="Guo L."/>
            <person name="Winzer T."/>
            <person name="Yang X."/>
            <person name="Li Y."/>
            <person name="Ning Z."/>
            <person name="He Z."/>
            <person name="Teodor R."/>
            <person name="Lu Y."/>
            <person name="Bowser T.A."/>
            <person name="Graham I.A."/>
            <person name="Ye K."/>
        </authorList>
    </citation>
    <scope>NUCLEOTIDE SEQUENCE [LARGE SCALE GENOMIC DNA]</scope>
    <source>
        <strain evidence="12">cv. HN1</strain>
        <tissue evidence="11">Leaves</tissue>
    </source>
</reference>
<evidence type="ECO:0000256" key="8">
    <source>
        <dbReference type="ARBA" id="ARBA00023136"/>
    </source>
</evidence>
<dbReference type="InterPro" id="IPR003593">
    <property type="entry name" value="AAA+_ATPase"/>
</dbReference>
<dbReference type="SUPFAM" id="SSF52540">
    <property type="entry name" value="P-loop containing nucleoside triphosphate hydrolases"/>
    <property type="match status" value="1"/>
</dbReference>
<evidence type="ECO:0000256" key="4">
    <source>
        <dbReference type="ARBA" id="ARBA00022692"/>
    </source>
</evidence>
<evidence type="ECO:0000256" key="7">
    <source>
        <dbReference type="ARBA" id="ARBA00022989"/>
    </source>
</evidence>
<dbReference type="PANTHER" id="PTHR19229">
    <property type="entry name" value="ATP-BINDING CASSETTE TRANSPORTER SUBFAMILY A ABCA"/>
    <property type="match status" value="1"/>
</dbReference>
<dbReference type="InterPro" id="IPR026082">
    <property type="entry name" value="ABCA"/>
</dbReference>
<evidence type="ECO:0000256" key="9">
    <source>
        <dbReference type="SAM" id="Phobius"/>
    </source>
</evidence>
<evidence type="ECO:0000313" key="12">
    <source>
        <dbReference type="Proteomes" id="UP000316621"/>
    </source>
</evidence>
<feature type="transmembrane region" description="Helical" evidence="9">
    <location>
        <begin position="308"/>
        <end position="331"/>
    </location>
</feature>
<dbReference type="GO" id="GO:0140359">
    <property type="term" value="F:ABC-type transporter activity"/>
    <property type="evidence" value="ECO:0007669"/>
    <property type="project" value="InterPro"/>
</dbReference>
<dbReference type="Gramene" id="RZC58683">
    <property type="protein sequence ID" value="RZC58683"/>
    <property type="gene ID" value="C5167_005988"/>
</dbReference>
<dbReference type="GO" id="GO:0016887">
    <property type="term" value="F:ATP hydrolysis activity"/>
    <property type="evidence" value="ECO:0007669"/>
    <property type="project" value="InterPro"/>
</dbReference>
<evidence type="ECO:0000256" key="2">
    <source>
        <dbReference type="ARBA" id="ARBA00008526"/>
    </source>
</evidence>
<dbReference type="OrthoDB" id="10255969at2759"/>
<dbReference type="InterPro" id="IPR017871">
    <property type="entry name" value="ABC_transporter-like_CS"/>
</dbReference>
<protein>
    <recommendedName>
        <fullName evidence="10">ABC transporter domain-containing protein</fullName>
    </recommendedName>
</protein>
<dbReference type="GO" id="GO:0016020">
    <property type="term" value="C:membrane"/>
    <property type="evidence" value="ECO:0007669"/>
    <property type="project" value="UniProtKB-SubCell"/>
</dbReference>
<evidence type="ECO:0000313" key="11">
    <source>
        <dbReference type="EMBL" id="RZC58683.1"/>
    </source>
</evidence>
<proteinExistence type="inferred from homology"/>
<comment type="subcellular location">
    <subcellularLocation>
        <location evidence="1">Membrane</location>
        <topology evidence="1">Multi-pass membrane protein</topology>
    </subcellularLocation>
</comment>
<dbReference type="Pfam" id="PF12698">
    <property type="entry name" value="ABC2_membrane_3"/>
    <property type="match status" value="1"/>
</dbReference>
<name>A0A4Y7JC53_PAPSO</name>
<feature type="domain" description="ABC transporter" evidence="10">
    <location>
        <begin position="518"/>
        <end position="763"/>
    </location>
</feature>
<comment type="similarity">
    <text evidence="2">Belongs to the ABC transporter superfamily. ABCA family. CPR flippase (TC 3.A.1.211) subfamily.</text>
</comment>
<keyword evidence="7 9" id="KW-1133">Transmembrane helix</keyword>
<dbReference type="AlphaFoldDB" id="A0A4Y7JC53"/>
<dbReference type="SMART" id="SM00382">
    <property type="entry name" value="AAA"/>
    <property type="match status" value="1"/>
</dbReference>
<keyword evidence="8 9" id="KW-0472">Membrane</keyword>
<dbReference type="PROSITE" id="PS00211">
    <property type="entry name" value="ABC_TRANSPORTER_1"/>
    <property type="match status" value="1"/>
</dbReference>
<dbReference type="PROSITE" id="PS50893">
    <property type="entry name" value="ABC_TRANSPORTER_2"/>
    <property type="match status" value="1"/>
</dbReference>
<keyword evidence="3" id="KW-0813">Transport</keyword>
<dbReference type="GO" id="GO:0005524">
    <property type="term" value="F:ATP binding"/>
    <property type="evidence" value="ECO:0007669"/>
    <property type="project" value="UniProtKB-KW"/>
</dbReference>
<keyword evidence="12" id="KW-1185">Reference proteome</keyword>
<dbReference type="STRING" id="3469.A0A4Y7JC53"/>
<feature type="transmembrane region" description="Helical" evidence="9">
    <location>
        <begin position="33"/>
        <end position="50"/>
    </location>
</feature>
<dbReference type="FunFam" id="3.40.50.300:FF:000665">
    <property type="entry name" value="ABC transporter A family member 2"/>
    <property type="match status" value="1"/>
</dbReference>
<dbReference type="OMA" id="LAWYFEH"/>
<dbReference type="InterPro" id="IPR056788">
    <property type="entry name" value="ABCA2/9/11_C"/>
</dbReference>
<dbReference type="InterPro" id="IPR013525">
    <property type="entry name" value="ABC2_TM"/>
</dbReference>
<feature type="transmembrane region" description="Helical" evidence="9">
    <location>
        <begin position="270"/>
        <end position="296"/>
    </location>
</feature>
<evidence type="ECO:0000256" key="1">
    <source>
        <dbReference type="ARBA" id="ARBA00004141"/>
    </source>
</evidence>
<dbReference type="Gene3D" id="3.40.50.300">
    <property type="entry name" value="P-loop containing nucleotide triphosphate hydrolases"/>
    <property type="match status" value="1"/>
</dbReference>
<organism evidence="11 12">
    <name type="scientific">Papaver somniferum</name>
    <name type="common">Opium poppy</name>
    <dbReference type="NCBI Taxonomy" id="3469"/>
    <lineage>
        <taxon>Eukaryota</taxon>
        <taxon>Viridiplantae</taxon>
        <taxon>Streptophyta</taxon>
        <taxon>Embryophyta</taxon>
        <taxon>Tracheophyta</taxon>
        <taxon>Spermatophyta</taxon>
        <taxon>Magnoliopsida</taxon>
        <taxon>Ranunculales</taxon>
        <taxon>Papaveraceae</taxon>
        <taxon>Papaveroideae</taxon>
        <taxon>Papaver</taxon>
    </lineage>
</organism>
<dbReference type="Proteomes" id="UP000316621">
    <property type="component" value="Chromosome 4"/>
</dbReference>
<dbReference type="InterPro" id="IPR003439">
    <property type="entry name" value="ABC_transporter-like_ATP-bd"/>
</dbReference>
<feature type="transmembrane region" description="Helical" evidence="9">
    <location>
        <begin position="222"/>
        <end position="250"/>
    </location>
</feature>
<keyword evidence="4 9" id="KW-0812">Transmembrane</keyword>
<dbReference type="Pfam" id="PF25158">
    <property type="entry name" value="ABCA11_C"/>
    <property type="match status" value="1"/>
</dbReference>
<dbReference type="PANTHER" id="PTHR19229:SF205">
    <property type="entry name" value="ABC TRANSPORTER A FAMILY MEMBER 1-RELATED"/>
    <property type="match status" value="1"/>
</dbReference>
<feature type="transmembrane region" description="Helical" evidence="9">
    <location>
        <begin position="422"/>
        <end position="440"/>
    </location>
</feature>
<evidence type="ECO:0000256" key="3">
    <source>
        <dbReference type="ARBA" id="ARBA00022448"/>
    </source>
</evidence>
<evidence type="ECO:0000256" key="6">
    <source>
        <dbReference type="ARBA" id="ARBA00022840"/>
    </source>
</evidence>
<dbReference type="EMBL" id="CM010718">
    <property type="protein sequence ID" value="RZC58683.1"/>
    <property type="molecule type" value="Genomic_DNA"/>
</dbReference>
<sequence>MVEVLRGVPLLYQQYKALLKKNLLLSWRNKRSTFMQLFSSLFFIFLIFAIEKAISSRFSGTSTYENVFDPEALVSPPIPPCEDKFYVKQPCYDFIYSGKGNPRIEDIVSKIMSNNPGRPIQTDKVLSFVTRKEVDDWLFKHPMQVPGALHFNVRSATVLSYGVQTNSTAVRKRGNSEDPTFKFQVPLQIAAEREIARSLLQVPDFSWTVGLKEFAHPAVRTFSAVGIVGPTFFLAIAMFAFVFEIGALVAEKELKLRQAMSTMGLYETAYWLSWLTWETVTTFISSLFIVLFGMMFQFDFFLNNSFGVLFFVFFLFQINMVGLAFLISTFISKASSATTVGFSIFIVGFLTQLVTTFGFPYTDSTSMIYRIVWSLFSPNLLAKALKTLGDATATSEDSGISWSGRSQCPVTETDCVITIADIYTWFVATFFLWFLLALYFDNIIPNASGVRKSCFYFLNPRYWTGRGGGKVSEGGICSCTGAIPPLEDTNPDDEDVREEESIVKQQMAEGSNDPNIAVQIRGLAKTYPGTLDMGCCKCKRTSPYHAVKGLWVNFAKDQLFCLLGPNGAGKTTAINCLTGNTPVTGGDALIYGYSVRSSLGMSNIRRSIGVCPQFDILWEELSGQEHLHLFASIKGLPPATIKSVVDKSLAEVKLANAAKVRAGSCSGGMKRRLSVAIALIGDPKLVFLDEPTTGMDPITRRHVWDIIENAKKGRAIVLTTHSMEEADILGDRIAIMAKGKLRCIGTSIRLKSRFGTGFIANVSFLESTPGQTPLNGQTLRNGEANGATQPHHVAVKQFFKQHLDVVPKEENKSFLTFVIPHEKEGQLTKFFEELQDREREFGISDIQLGLTTLEEVFLNIAKRAELESAVAEGTLVTLTLTSGLLLEIPRGARYVGIPGTESTENPRGFMVEVYWEQDETGALCISGHSPESTVPRNAQPIAAATTPVLTRQRSFLGRTQLVHGIIFDPSEIEGSNRR</sequence>